<dbReference type="Proteomes" id="UP000663814">
    <property type="component" value="Unassembled WGS sequence"/>
</dbReference>
<dbReference type="RefSeq" id="WP_205310765.1">
    <property type="nucleotide sequence ID" value="NZ_JAERPS020000001.1"/>
</dbReference>
<proteinExistence type="predicted"/>
<organism evidence="2 3">
    <name type="scientific">Rheinheimera maricola</name>
    <dbReference type="NCBI Taxonomy" id="2793282"/>
    <lineage>
        <taxon>Bacteria</taxon>
        <taxon>Pseudomonadati</taxon>
        <taxon>Pseudomonadota</taxon>
        <taxon>Gammaproteobacteria</taxon>
        <taxon>Chromatiales</taxon>
        <taxon>Chromatiaceae</taxon>
        <taxon>Rheinheimera</taxon>
    </lineage>
</organism>
<evidence type="ECO:0000313" key="2">
    <source>
        <dbReference type="EMBL" id="MBZ9610644.1"/>
    </source>
</evidence>
<accession>A0ABS7X523</accession>
<reference evidence="2 3" key="1">
    <citation type="submission" date="2021-08" db="EMBL/GenBank/DDBJ databases">
        <title>Rheinheimera aquimaris sp. nov., isolated from seawater of the East Sea in Korea.</title>
        <authorList>
            <person name="Kim K.H."/>
            <person name="Wenting R."/>
            <person name="Kim K.R."/>
            <person name="Jeon C.O."/>
        </authorList>
    </citation>
    <scope>NUCLEOTIDE SEQUENCE [LARGE SCALE GENOMIC DNA]</scope>
    <source>
        <strain evidence="2 3">MA-13</strain>
    </source>
</reference>
<feature type="signal peptide" evidence="1">
    <location>
        <begin position="1"/>
        <end position="22"/>
    </location>
</feature>
<gene>
    <name evidence="2" type="ORF">I4W93_003440</name>
</gene>
<comment type="caution">
    <text evidence="2">The sequence shown here is derived from an EMBL/GenBank/DDBJ whole genome shotgun (WGS) entry which is preliminary data.</text>
</comment>
<name>A0ABS7X523_9GAMM</name>
<evidence type="ECO:0000256" key="1">
    <source>
        <dbReference type="SAM" id="SignalP"/>
    </source>
</evidence>
<dbReference type="PROSITE" id="PS51257">
    <property type="entry name" value="PROKAR_LIPOPROTEIN"/>
    <property type="match status" value="1"/>
</dbReference>
<feature type="chain" id="PRO_5046661476" evidence="1">
    <location>
        <begin position="23"/>
        <end position="112"/>
    </location>
</feature>
<dbReference type="EMBL" id="JAERPS020000001">
    <property type="protein sequence ID" value="MBZ9610644.1"/>
    <property type="molecule type" value="Genomic_DNA"/>
</dbReference>
<keyword evidence="1" id="KW-0732">Signal</keyword>
<sequence>MLIRTSGLLILLLIMLNHAVLACDALVVHLPDHDHAYTSLTDMHSLAGNVSDSTEQLSENHTEQHNEHAHVTCYIAFFYGIDLLNFRDGAIAAANTDISPISHRPPVPPPNS</sequence>
<protein>
    <submittedName>
        <fullName evidence="2">Cobalt transporter</fullName>
    </submittedName>
</protein>
<keyword evidence="3" id="KW-1185">Reference proteome</keyword>
<evidence type="ECO:0000313" key="3">
    <source>
        <dbReference type="Proteomes" id="UP000663814"/>
    </source>
</evidence>